<keyword evidence="2" id="KW-0813">Transport</keyword>
<feature type="transmembrane region" description="Helical" evidence="8">
    <location>
        <begin position="97"/>
        <end position="121"/>
    </location>
</feature>
<dbReference type="InterPro" id="IPR002524">
    <property type="entry name" value="Cation_efflux"/>
</dbReference>
<proteinExistence type="predicted"/>
<keyword evidence="4 8" id="KW-1133">Transmembrane helix</keyword>
<feature type="compositionally biased region" description="Basic and acidic residues" evidence="7">
    <location>
        <begin position="163"/>
        <end position="183"/>
    </location>
</feature>
<keyword evidence="11" id="KW-1185">Reference proteome</keyword>
<organism evidence="10 11">
    <name type="scientific">Kaistia terrae</name>
    <dbReference type="NCBI Taxonomy" id="537017"/>
    <lineage>
        <taxon>Bacteria</taxon>
        <taxon>Pseudomonadati</taxon>
        <taxon>Pseudomonadota</taxon>
        <taxon>Alphaproteobacteria</taxon>
        <taxon>Hyphomicrobiales</taxon>
        <taxon>Kaistiaceae</taxon>
        <taxon>Kaistia</taxon>
    </lineage>
</organism>
<feature type="domain" description="Cation efflux protein transmembrane" evidence="9">
    <location>
        <begin position="28"/>
        <end position="248"/>
    </location>
</feature>
<feature type="region of interest" description="Disordered" evidence="7">
    <location>
        <begin position="153"/>
        <end position="183"/>
    </location>
</feature>
<evidence type="ECO:0000259" key="9">
    <source>
        <dbReference type="Pfam" id="PF01545"/>
    </source>
</evidence>
<comment type="subcellular location">
    <subcellularLocation>
        <location evidence="1">Membrane</location>
        <topology evidence="1">Multi-pass membrane protein</topology>
    </subcellularLocation>
</comment>
<dbReference type="Proteomes" id="UP001596150">
    <property type="component" value="Unassembled WGS sequence"/>
</dbReference>
<feature type="transmembrane region" description="Helical" evidence="8">
    <location>
        <begin position="59"/>
        <end position="76"/>
    </location>
</feature>
<dbReference type="NCBIfam" id="NF033827">
    <property type="entry name" value="CDF_efflux_DmeF"/>
    <property type="match status" value="1"/>
</dbReference>
<feature type="transmembrane region" description="Helical" evidence="8">
    <location>
        <begin position="127"/>
        <end position="148"/>
    </location>
</feature>
<dbReference type="PANTHER" id="PTHR45755">
    <property type="match status" value="1"/>
</dbReference>
<name>A0ABW0PY51_9HYPH</name>
<evidence type="ECO:0000256" key="4">
    <source>
        <dbReference type="ARBA" id="ARBA00022989"/>
    </source>
</evidence>
<dbReference type="Gene3D" id="1.20.1510.10">
    <property type="entry name" value="Cation efflux protein transmembrane domain"/>
    <property type="match status" value="1"/>
</dbReference>
<evidence type="ECO:0000256" key="1">
    <source>
        <dbReference type="ARBA" id="ARBA00004141"/>
    </source>
</evidence>
<dbReference type="PANTHER" id="PTHR45755:SF4">
    <property type="entry name" value="ZINC TRANSPORTER 7"/>
    <property type="match status" value="1"/>
</dbReference>
<evidence type="ECO:0000256" key="5">
    <source>
        <dbReference type="ARBA" id="ARBA00023065"/>
    </source>
</evidence>
<gene>
    <name evidence="10" type="primary">dmeF</name>
    <name evidence="10" type="ORF">ACFPP9_11550</name>
</gene>
<dbReference type="NCBIfam" id="TIGR01297">
    <property type="entry name" value="CDF"/>
    <property type="match status" value="1"/>
</dbReference>
<evidence type="ECO:0000256" key="2">
    <source>
        <dbReference type="ARBA" id="ARBA00022448"/>
    </source>
</evidence>
<dbReference type="Pfam" id="PF01545">
    <property type="entry name" value="Cation_efflux"/>
    <property type="match status" value="1"/>
</dbReference>
<feature type="transmembrane region" description="Helical" evidence="8">
    <location>
        <begin position="191"/>
        <end position="211"/>
    </location>
</feature>
<comment type="caution">
    <text evidence="10">The sequence shown here is derived from an EMBL/GenBank/DDBJ whole genome shotgun (WGS) entry which is preliminary data.</text>
</comment>
<dbReference type="SUPFAM" id="SSF161111">
    <property type="entry name" value="Cation efflux protein transmembrane domain-like"/>
    <property type="match status" value="1"/>
</dbReference>
<dbReference type="InterPro" id="IPR058533">
    <property type="entry name" value="Cation_efflux_TM"/>
</dbReference>
<keyword evidence="5" id="KW-0406">Ion transport</keyword>
<sequence length="324" mass="34343">MNATQALGGHDHVFLGASHDRNQRRTMIVVGITALTMVAEIVGGYVYGSMALLADGFHMSTHAGALLVAALAYRFARRHAHDPAFTFGTGKVGDLAAFASAIILGMIAILIAVDSIWRLVFPVEIHFSPAIAVAVIGLAVNLVSAALLHEGSGHSHGHSHAPHAHDDDHHDHDSHHHHDHGAGRDHNLRAAYVHVLADAATSVLAITALVAGQLFNWVWLDPAVGILGAVLIASWAIQLMRDSGRILVDTVPDPELAADMRTKLEQDGSHVTDLHLWRVGPGHNAAVISLVPAAPATPEAYRRRLSGLAGLSHVTIEVQPVQAG</sequence>
<dbReference type="EMBL" id="JBHSML010000003">
    <property type="protein sequence ID" value="MFC5516407.1"/>
    <property type="molecule type" value="Genomic_DNA"/>
</dbReference>
<evidence type="ECO:0000313" key="11">
    <source>
        <dbReference type="Proteomes" id="UP001596150"/>
    </source>
</evidence>
<reference evidence="11" key="1">
    <citation type="journal article" date="2019" name="Int. J. Syst. Evol. Microbiol.">
        <title>The Global Catalogue of Microorganisms (GCM) 10K type strain sequencing project: providing services to taxonomists for standard genome sequencing and annotation.</title>
        <authorList>
            <consortium name="The Broad Institute Genomics Platform"/>
            <consortium name="The Broad Institute Genome Sequencing Center for Infectious Disease"/>
            <person name="Wu L."/>
            <person name="Ma J."/>
        </authorList>
    </citation>
    <scope>NUCLEOTIDE SEQUENCE [LARGE SCALE GENOMIC DNA]</scope>
    <source>
        <strain evidence="11">KACC 12633</strain>
    </source>
</reference>
<evidence type="ECO:0000256" key="6">
    <source>
        <dbReference type="ARBA" id="ARBA00023136"/>
    </source>
</evidence>
<accession>A0ABW0PY51</accession>
<dbReference type="InterPro" id="IPR027469">
    <property type="entry name" value="Cation_efflux_TMD_sf"/>
</dbReference>
<evidence type="ECO:0000256" key="3">
    <source>
        <dbReference type="ARBA" id="ARBA00022692"/>
    </source>
</evidence>
<evidence type="ECO:0000256" key="7">
    <source>
        <dbReference type="SAM" id="MobiDB-lite"/>
    </source>
</evidence>
<protein>
    <submittedName>
        <fullName evidence="10">CDF family Co(II)/Ni(II) efflux transporter DmeF</fullName>
    </submittedName>
</protein>
<keyword evidence="3 8" id="KW-0812">Transmembrane</keyword>
<dbReference type="InterPro" id="IPR045316">
    <property type="entry name" value="Msc2-like"/>
</dbReference>
<feature type="transmembrane region" description="Helical" evidence="8">
    <location>
        <begin position="217"/>
        <end position="237"/>
    </location>
</feature>
<keyword evidence="6 8" id="KW-0472">Membrane</keyword>
<dbReference type="RefSeq" id="WP_266344338.1">
    <property type="nucleotide sequence ID" value="NZ_JAPKNH010000004.1"/>
</dbReference>
<evidence type="ECO:0000313" key="10">
    <source>
        <dbReference type="EMBL" id="MFC5516407.1"/>
    </source>
</evidence>
<evidence type="ECO:0000256" key="8">
    <source>
        <dbReference type="SAM" id="Phobius"/>
    </source>
</evidence>
<feature type="transmembrane region" description="Helical" evidence="8">
    <location>
        <begin position="27"/>
        <end position="47"/>
    </location>
</feature>